<evidence type="ECO:0000313" key="2">
    <source>
        <dbReference type="EMBL" id="TVU08332.1"/>
    </source>
</evidence>
<dbReference type="Gramene" id="TVU08332">
    <property type="protein sequence ID" value="TVU08332"/>
    <property type="gene ID" value="EJB05_41733"/>
</dbReference>
<keyword evidence="1" id="KW-0732">Signal</keyword>
<evidence type="ECO:0000313" key="3">
    <source>
        <dbReference type="Proteomes" id="UP000324897"/>
    </source>
</evidence>
<name>A0A5J9TAJ8_9POAL</name>
<reference evidence="2 3" key="1">
    <citation type="journal article" date="2019" name="Sci. Rep.">
        <title>A high-quality genome of Eragrostis curvula grass provides insights into Poaceae evolution and supports new strategies to enhance forage quality.</title>
        <authorList>
            <person name="Carballo J."/>
            <person name="Santos B.A.C.M."/>
            <person name="Zappacosta D."/>
            <person name="Garbus I."/>
            <person name="Selva J.P."/>
            <person name="Gallo C.A."/>
            <person name="Diaz A."/>
            <person name="Albertini E."/>
            <person name="Caccamo M."/>
            <person name="Echenique V."/>
        </authorList>
    </citation>
    <scope>NUCLEOTIDE SEQUENCE [LARGE SCALE GENOMIC DNA]</scope>
    <source>
        <strain evidence="3">cv. Victoria</strain>
        <tissue evidence="2">Leaf</tissue>
    </source>
</reference>
<dbReference type="OrthoDB" id="10617081at2759"/>
<organism evidence="2 3">
    <name type="scientific">Eragrostis curvula</name>
    <name type="common">weeping love grass</name>
    <dbReference type="NCBI Taxonomy" id="38414"/>
    <lineage>
        <taxon>Eukaryota</taxon>
        <taxon>Viridiplantae</taxon>
        <taxon>Streptophyta</taxon>
        <taxon>Embryophyta</taxon>
        <taxon>Tracheophyta</taxon>
        <taxon>Spermatophyta</taxon>
        <taxon>Magnoliopsida</taxon>
        <taxon>Liliopsida</taxon>
        <taxon>Poales</taxon>
        <taxon>Poaceae</taxon>
        <taxon>PACMAD clade</taxon>
        <taxon>Chloridoideae</taxon>
        <taxon>Eragrostideae</taxon>
        <taxon>Eragrostidinae</taxon>
        <taxon>Eragrostis</taxon>
    </lineage>
</organism>
<comment type="caution">
    <text evidence="2">The sequence shown here is derived from an EMBL/GenBank/DDBJ whole genome shotgun (WGS) entry which is preliminary data.</text>
</comment>
<sequence>MALMVVLVLTSSCWHKNGAWRPPCDEPYLAKTVASPFFCQIWLHRSDPFAVAFFLFPGHGRHDLMGSIMQFCLLRIHDGLCGWLVEVKSYRACSCDDPGVLFQEVSYSYLKNANDKVVPLECICFLIYITFKWAAFSEVSDHAVHVVTVNIFFPWVTMLMLQEFGANESNHSKSHDFASSVS</sequence>
<feature type="signal peptide" evidence="1">
    <location>
        <begin position="1"/>
        <end position="19"/>
    </location>
</feature>
<proteinExistence type="predicted"/>
<keyword evidence="3" id="KW-1185">Reference proteome</keyword>
<gene>
    <name evidence="2" type="ORF">EJB05_41733</name>
</gene>
<dbReference type="Proteomes" id="UP000324897">
    <property type="component" value="Chromosome 3"/>
</dbReference>
<dbReference type="AlphaFoldDB" id="A0A5J9TAJ8"/>
<accession>A0A5J9TAJ8</accession>
<feature type="chain" id="PRO_5023940905" evidence="1">
    <location>
        <begin position="20"/>
        <end position="182"/>
    </location>
</feature>
<dbReference type="EMBL" id="RWGY01000039">
    <property type="protein sequence ID" value="TVU08332.1"/>
    <property type="molecule type" value="Genomic_DNA"/>
</dbReference>
<evidence type="ECO:0000256" key="1">
    <source>
        <dbReference type="SAM" id="SignalP"/>
    </source>
</evidence>
<protein>
    <submittedName>
        <fullName evidence="2">Uncharacterized protein</fullName>
    </submittedName>
</protein>